<dbReference type="AlphaFoldDB" id="A0A4C1YEJ8"/>
<keyword evidence="3" id="KW-1185">Reference proteome</keyword>
<comment type="caution">
    <text evidence="2">The sequence shown here is derived from an EMBL/GenBank/DDBJ whole genome shotgun (WGS) entry which is preliminary data.</text>
</comment>
<proteinExistence type="predicted"/>
<dbReference type="Proteomes" id="UP000299102">
    <property type="component" value="Unassembled WGS sequence"/>
</dbReference>
<reference evidence="2 3" key="1">
    <citation type="journal article" date="2019" name="Commun. Biol.">
        <title>The bagworm genome reveals a unique fibroin gene that provides high tensile strength.</title>
        <authorList>
            <person name="Kono N."/>
            <person name="Nakamura H."/>
            <person name="Ohtoshi R."/>
            <person name="Tomita M."/>
            <person name="Numata K."/>
            <person name="Arakawa K."/>
        </authorList>
    </citation>
    <scope>NUCLEOTIDE SEQUENCE [LARGE SCALE GENOMIC DNA]</scope>
</reference>
<evidence type="ECO:0000256" key="1">
    <source>
        <dbReference type="SAM" id="MobiDB-lite"/>
    </source>
</evidence>
<protein>
    <submittedName>
        <fullName evidence="2">Uncharacterized protein</fullName>
    </submittedName>
</protein>
<feature type="region of interest" description="Disordered" evidence="1">
    <location>
        <begin position="71"/>
        <end position="91"/>
    </location>
</feature>
<gene>
    <name evidence="2" type="ORF">EVAR_46893_1</name>
</gene>
<name>A0A4C1YEJ8_EUMVA</name>
<evidence type="ECO:0000313" key="2">
    <source>
        <dbReference type="EMBL" id="GBP73753.1"/>
    </source>
</evidence>
<organism evidence="2 3">
    <name type="scientific">Eumeta variegata</name>
    <name type="common">Bagworm moth</name>
    <name type="synonym">Eumeta japonica</name>
    <dbReference type="NCBI Taxonomy" id="151549"/>
    <lineage>
        <taxon>Eukaryota</taxon>
        <taxon>Metazoa</taxon>
        <taxon>Ecdysozoa</taxon>
        <taxon>Arthropoda</taxon>
        <taxon>Hexapoda</taxon>
        <taxon>Insecta</taxon>
        <taxon>Pterygota</taxon>
        <taxon>Neoptera</taxon>
        <taxon>Endopterygota</taxon>
        <taxon>Lepidoptera</taxon>
        <taxon>Glossata</taxon>
        <taxon>Ditrysia</taxon>
        <taxon>Tineoidea</taxon>
        <taxon>Psychidae</taxon>
        <taxon>Oiketicinae</taxon>
        <taxon>Eumeta</taxon>
    </lineage>
</organism>
<evidence type="ECO:0000313" key="3">
    <source>
        <dbReference type="Proteomes" id="UP000299102"/>
    </source>
</evidence>
<accession>A0A4C1YEJ8</accession>
<dbReference type="EMBL" id="BGZK01001185">
    <property type="protein sequence ID" value="GBP73753.1"/>
    <property type="molecule type" value="Genomic_DNA"/>
</dbReference>
<sequence length="121" mass="13539">MLPKPIFQCTATAPKLLNGRSLRLQHSIANRTYNRTTLSEISLHRCSGQCSVCQTTNNPKACLLTSALGRPLRDPATSPRRPAREQANEKGFTVSSQKLWEIKTFTSVYVSTLTLQQKYDV</sequence>